<comment type="caution">
    <text evidence="12">The sequence shown here is derived from an EMBL/GenBank/DDBJ whole genome shotgun (WGS) entry which is preliminary data.</text>
</comment>
<dbReference type="GO" id="GO:0004590">
    <property type="term" value="F:orotidine-5'-phosphate decarboxylase activity"/>
    <property type="evidence" value="ECO:0007669"/>
    <property type="project" value="UniProtKB-EC"/>
</dbReference>
<dbReference type="AlphaFoldDB" id="A0AAD6U9J4"/>
<proteinExistence type="inferred from homology"/>
<dbReference type="PANTHER" id="PTHR19278">
    <property type="entry name" value="OROTATE PHOSPHORIBOSYLTRANSFERASE"/>
    <property type="match status" value="1"/>
</dbReference>
<keyword evidence="6 10" id="KW-0665">Pyrimidine biosynthesis</keyword>
<evidence type="ECO:0000313" key="12">
    <source>
        <dbReference type="EMBL" id="KAJ7094649.1"/>
    </source>
</evidence>
<dbReference type="EC" id="4.1.1.23" evidence="3 10"/>
<accession>A0AAD6U9J4</accession>
<evidence type="ECO:0000256" key="3">
    <source>
        <dbReference type="ARBA" id="ARBA00012321"/>
    </source>
</evidence>
<dbReference type="InterPro" id="IPR014732">
    <property type="entry name" value="OMPdecase"/>
</dbReference>
<feature type="active site" description="For OMPdecase activity" evidence="8">
    <location>
        <position position="103"/>
    </location>
</feature>
<comment type="pathway">
    <text evidence="1 10">Pyrimidine metabolism; UMP biosynthesis via de novo pathway; UMP from orotate: step 2/2.</text>
</comment>
<name>A0AAD6U9J4_9AGAR</name>
<dbReference type="PANTHER" id="PTHR19278:SF9">
    <property type="entry name" value="URIDINE 5'-MONOPHOSPHATE SYNTHASE"/>
    <property type="match status" value="1"/>
</dbReference>
<dbReference type="SUPFAM" id="SSF51366">
    <property type="entry name" value="Ribulose-phoshate binding barrel"/>
    <property type="match status" value="1"/>
</dbReference>
<dbReference type="InterPro" id="IPR001754">
    <property type="entry name" value="OMPdeCOase_dom"/>
</dbReference>
<evidence type="ECO:0000256" key="8">
    <source>
        <dbReference type="PIRSR" id="PIRSR614732-1"/>
    </source>
</evidence>
<feature type="binding site" evidence="9">
    <location>
        <position position="251"/>
    </location>
    <ligand>
        <name>substrate</name>
    </ligand>
</feature>
<comment type="similarity">
    <text evidence="2 10">Belongs to the OMP decarboxylase family.</text>
</comment>
<dbReference type="CDD" id="cd04725">
    <property type="entry name" value="OMP_decarboxylase_like"/>
    <property type="match status" value="1"/>
</dbReference>
<evidence type="ECO:0000259" key="11">
    <source>
        <dbReference type="SMART" id="SM00934"/>
    </source>
</evidence>
<dbReference type="InterPro" id="IPR018089">
    <property type="entry name" value="OMPdecase_AS"/>
</dbReference>
<dbReference type="GO" id="GO:0006207">
    <property type="term" value="P:'de novo' pyrimidine nucleobase biosynthetic process"/>
    <property type="evidence" value="ECO:0007669"/>
    <property type="project" value="InterPro"/>
</dbReference>
<dbReference type="GO" id="GO:0044205">
    <property type="term" value="P:'de novo' UMP biosynthetic process"/>
    <property type="evidence" value="ECO:0007669"/>
    <property type="project" value="InterPro"/>
</dbReference>
<evidence type="ECO:0000256" key="1">
    <source>
        <dbReference type="ARBA" id="ARBA00004861"/>
    </source>
</evidence>
<reference evidence="12" key="1">
    <citation type="submission" date="2023-03" db="EMBL/GenBank/DDBJ databases">
        <title>Massive genome expansion in bonnet fungi (Mycena s.s.) driven by repeated elements and novel gene families across ecological guilds.</title>
        <authorList>
            <consortium name="Lawrence Berkeley National Laboratory"/>
            <person name="Harder C.B."/>
            <person name="Miyauchi S."/>
            <person name="Viragh M."/>
            <person name="Kuo A."/>
            <person name="Thoen E."/>
            <person name="Andreopoulos B."/>
            <person name="Lu D."/>
            <person name="Skrede I."/>
            <person name="Drula E."/>
            <person name="Henrissat B."/>
            <person name="Morin E."/>
            <person name="Kohler A."/>
            <person name="Barry K."/>
            <person name="LaButti K."/>
            <person name="Morin E."/>
            <person name="Salamov A."/>
            <person name="Lipzen A."/>
            <person name="Mereny Z."/>
            <person name="Hegedus B."/>
            <person name="Baldrian P."/>
            <person name="Stursova M."/>
            <person name="Weitz H."/>
            <person name="Taylor A."/>
            <person name="Grigoriev I.V."/>
            <person name="Nagy L.G."/>
            <person name="Martin F."/>
            <person name="Kauserud H."/>
        </authorList>
    </citation>
    <scope>NUCLEOTIDE SEQUENCE</scope>
    <source>
        <strain evidence="12">CBHHK173m</strain>
    </source>
</reference>
<dbReference type="Pfam" id="PF00215">
    <property type="entry name" value="OMPdecase"/>
    <property type="match status" value="1"/>
</dbReference>
<dbReference type="InterPro" id="IPR013785">
    <property type="entry name" value="Aldolase_TIM"/>
</dbReference>
<evidence type="ECO:0000256" key="2">
    <source>
        <dbReference type="ARBA" id="ARBA00011018"/>
    </source>
</evidence>
<sequence length="289" mass="31292">MSSLHLQTYTQRALRQKNPAAKLLLETIDRKQSNLAVSVDVASPKDFLAIIDAVGPFVCLIKATLLLRRLFSTHIDIIEDFTPALLEDLQALSTKHDFVIFEDRKFADIGNTVALQYSSGVHKIASWAHLTNAHCVPGPSVITGLSSVGLPLGRGLLLLAEMSTKGSLASGSYTEAAVQMAREHRDFVVGFIAQRRMDGVGTGPNETLEEEDFLILTPGVGLDVKGDAMGQQYRTPREVVLESGCDVIIVGRGIYGQDPSLVDSIAAQAIRYKEAGWAAYLARTQIGSL</sequence>
<dbReference type="Proteomes" id="UP001222325">
    <property type="component" value="Unassembled WGS sequence"/>
</dbReference>
<dbReference type="GO" id="GO:0004588">
    <property type="term" value="F:orotate phosphoribosyltransferase activity"/>
    <property type="evidence" value="ECO:0007669"/>
    <property type="project" value="TreeGrafter"/>
</dbReference>
<evidence type="ECO:0000313" key="13">
    <source>
        <dbReference type="Proteomes" id="UP001222325"/>
    </source>
</evidence>
<comment type="catalytic activity">
    <reaction evidence="10">
        <text>orotidine 5'-phosphate + H(+) = UMP + CO2</text>
        <dbReference type="Rhea" id="RHEA:11596"/>
        <dbReference type="ChEBI" id="CHEBI:15378"/>
        <dbReference type="ChEBI" id="CHEBI:16526"/>
        <dbReference type="ChEBI" id="CHEBI:57538"/>
        <dbReference type="ChEBI" id="CHEBI:57865"/>
        <dbReference type="EC" id="4.1.1.23"/>
    </reaction>
</comment>
<dbReference type="SMART" id="SM00934">
    <property type="entry name" value="OMPdecase"/>
    <property type="match status" value="1"/>
</dbReference>
<evidence type="ECO:0000256" key="7">
    <source>
        <dbReference type="ARBA" id="ARBA00023239"/>
    </source>
</evidence>
<evidence type="ECO:0000256" key="10">
    <source>
        <dbReference type="RuleBase" id="RU000512"/>
    </source>
</evidence>
<keyword evidence="13" id="KW-1185">Reference proteome</keyword>
<dbReference type="FunFam" id="3.20.20.70:FF:000114">
    <property type="entry name" value="Decarboxylase,orotidine phosphate"/>
    <property type="match status" value="1"/>
</dbReference>
<dbReference type="PROSITE" id="PS00156">
    <property type="entry name" value="OMPDECASE"/>
    <property type="match status" value="1"/>
</dbReference>
<evidence type="ECO:0000256" key="9">
    <source>
        <dbReference type="PIRSR" id="PIRSR614732-2"/>
    </source>
</evidence>
<feature type="binding site" evidence="9">
    <location>
        <position position="252"/>
    </location>
    <ligand>
        <name>substrate</name>
    </ligand>
</feature>
<keyword evidence="7 10" id="KW-0456">Lyase</keyword>
<dbReference type="InterPro" id="IPR011060">
    <property type="entry name" value="RibuloseP-bd_barrel"/>
</dbReference>
<feature type="binding site" evidence="9">
    <location>
        <position position="163"/>
    </location>
    <ligand>
        <name>substrate</name>
    </ligand>
</feature>
<organism evidence="12 13">
    <name type="scientific">Mycena belliarum</name>
    <dbReference type="NCBI Taxonomy" id="1033014"/>
    <lineage>
        <taxon>Eukaryota</taxon>
        <taxon>Fungi</taxon>
        <taxon>Dikarya</taxon>
        <taxon>Basidiomycota</taxon>
        <taxon>Agaricomycotina</taxon>
        <taxon>Agaricomycetes</taxon>
        <taxon>Agaricomycetidae</taxon>
        <taxon>Agaricales</taxon>
        <taxon>Marasmiineae</taxon>
        <taxon>Mycenaceae</taxon>
        <taxon>Mycena</taxon>
    </lineage>
</organism>
<feature type="active site" description="For OMPdecase activity" evidence="8">
    <location>
        <position position="105"/>
    </location>
</feature>
<keyword evidence="5 10" id="KW-0210">Decarboxylase</keyword>
<protein>
    <recommendedName>
        <fullName evidence="4 10">Orotidine 5'-phosphate decarboxylase</fullName>
        <ecNumber evidence="3 10">4.1.1.23</ecNumber>
    </recommendedName>
</protein>
<evidence type="ECO:0000256" key="6">
    <source>
        <dbReference type="ARBA" id="ARBA00022975"/>
    </source>
</evidence>
<dbReference type="Gene3D" id="3.20.20.70">
    <property type="entry name" value="Aldolase class I"/>
    <property type="match status" value="1"/>
</dbReference>
<feature type="domain" description="Orotidine 5'-phosphate decarboxylase" evidence="11">
    <location>
        <begin position="34"/>
        <end position="267"/>
    </location>
</feature>
<feature type="active site" description="For OMPdecase activity" evidence="8">
    <location>
        <position position="108"/>
    </location>
</feature>
<evidence type="ECO:0000256" key="5">
    <source>
        <dbReference type="ARBA" id="ARBA00022793"/>
    </source>
</evidence>
<feature type="binding site" evidence="9">
    <location>
        <position position="231"/>
    </location>
    <ligand>
        <name>substrate</name>
    </ligand>
</feature>
<gene>
    <name evidence="12" type="ORF">B0H15DRAFT_776114</name>
</gene>
<dbReference type="EMBL" id="JARJCN010000014">
    <property type="protein sequence ID" value="KAJ7094649.1"/>
    <property type="molecule type" value="Genomic_DNA"/>
</dbReference>
<dbReference type="NCBIfam" id="TIGR01740">
    <property type="entry name" value="pyrF"/>
    <property type="match status" value="1"/>
</dbReference>
<evidence type="ECO:0000256" key="4">
    <source>
        <dbReference type="ARBA" id="ARBA00021923"/>
    </source>
</evidence>
<feature type="binding site" evidence="9">
    <location>
        <position position="40"/>
    </location>
    <ligand>
        <name>substrate</name>
    </ligand>
</feature>